<feature type="region of interest" description="Disordered" evidence="1">
    <location>
        <begin position="727"/>
        <end position="746"/>
    </location>
</feature>
<dbReference type="AlphaFoldDB" id="A0A640KGF5"/>
<organism evidence="2 3">
    <name type="scientific">Leishmania tarentolae</name>
    <name type="common">Sauroleishmania tarentolae</name>
    <dbReference type="NCBI Taxonomy" id="5689"/>
    <lineage>
        <taxon>Eukaryota</taxon>
        <taxon>Discoba</taxon>
        <taxon>Euglenozoa</taxon>
        <taxon>Kinetoplastea</taxon>
        <taxon>Metakinetoplastina</taxon>
        <taxon>Trypanosomatida</taxon>
        <taxon>Trypanosomatidae</taxon>
        <taxon>Leishmaniinae</taxon>
        <taxon>Leishmania</taxon>
        <taxon>lizard Leishmania</taxon>
    </lineage>
</organism>
<evidence type="ECO:0000313" key="2">
    <source>
        <dbReference type="EMBL" id="GET88281.1"/>
    </source>
</evidence>
<accession>A0A640KGF5</accession>
<keyword evidence="3" id="KW-1185">Reference proteome</keyword>
<dbReference type="OrthoDB" id="264021at2759"/>
<dbReference type="VEuPathDB" id="TriTrypDB:LtaPh_2104700"/>
<feature type="region of interest" description="Disordered" evidence="1">
    <location>
        <begin position="460"/>
        <end position="487"/>
    </location>
</feature>
<gene>
    <name evidence="2" type="ORF">LtaPh_2104700</name>
</gene>
<sequence>MAERPKVQVVCTPLTAIVEEDALFLKARQLVMRVLPLRNNIVRSRLPSPRKFTKGFNSVPRCPARGRHRAYERSIESRGGAVVDVSTRLAALELPASWLLAWLRHNEALEEGDDADMDVDTDGVGTWLQSSGEAWLSVQPVLEYASLSYGPVHAVSRLQWEEIKVLHSTEQPRRKWNSEFATAVAGRSPVSTPPCIGVQVVLLWFHEGQMYRLMPEELVSVATKARGALTARSLPPPRAATTGLSVEPSPRSLFTCYMTLEYPPGTLCPQRVPVPIAEPLLTRQELVELVRATANICRHHPLRVAYRVWPQATTPTVAAPVSAPPWFSGRAGVSSAAPRAAVATPTMRAPPLHALESDAALVGFIRDILAYGCPAVQIVAVRSGVTREPQKPSCAQHKMRRGEEMRAAFAMSSVRIGDVSRGITRKDSATQYDSVYSRRRLARAASPSPMGAAAEQNGFRAAGSLPSDKEDEEAVRESGRAPADTVCTNEASDELACVVPAEAGGTAALAREVSGTESLASCGNASSTESSDNHQLHTRRPPSSIRDRDAKASREDGAPQLLLRDAAPPSLSEEATTGSITPAGEAALQGDHHDHLSNADEFGETRCNTDQFSEYIPGEVARDAVDAKLRWQQQQQLQHATPRGPHLDSTVQGAALVEDARDGEVATLAREDTSAKPPEKLMAVSSWKGHWAPHTPPVRTPASSPRKMSGDPGGVSAQAAEGATTDNVHIASPSPHGKSACSVSTTQKRRTTSISCGSATKPDPATVVLVRYEVDPTAVCITGPVQQTVLQHLQEVIFQRCCIHLCNDPDAPPPRFHATHHHRHAGSGDCNVGDATLPIASTTDASCTEFILPLHQYTFTRVEEDALERCIAEVMATCQGLELLPAPEAEKWIRTAPSLVSLRCQKCQQVGNSKAASLLS</sequence>
<name>A0A640KGF5_LEITA</name>
<protein>
    <submittedName>
        <fullName evidence="2">Uncharacterized protein</fullName>
    </submittedName>
</protein>
<dbReference type="Proteomes" id="UP000419144">
    <property type="component" value="Unassembled WGS sequence"/>
</dbReference>
<dbReference type="EMBL" id="BLBS01000026">
    <property type="protein sequence ID" value="GET88281.1"/>
    <property type="molecule type" value="Genomic_DNA"/>
</dbReference>
<feature type="region of interest" description="Disordered" evidence="1">
    <location>
        <begin position="689"/>
        <end position="720"/>
    </location>
</feature>
<evidence type="ECO:0000313" key="3">
    <source>
        <dbReference type="Proteomes" id="UP000419144"/>
    </source>
</evidence>
<feature type="region of interest" description="Disordered" evidence="1">
    <location>
        <begin position="520"/>
        <end position="577"/>
    </location>
</feature>
<reference evidence="2" key="1">
    <citation type="submission" date="2019-11" db="EMBL/GenBank/DDBJ databases">
        <title>Leishmania tarentolae CDS.</title>
        <authorList>
            <person name="Goto Y."/>
            <person name="Yamagishi J."/>
        </authorList>
    </citation>
    <scope>NUCLEOTIDE SEQUENCE [LARGE SCALE GENOMIC DNA]</scope>
    <source>
        <strain evidence="2">Parrot Tar II</strain>
    </source>
</reference>
<feature type="compositionally biased region" description="Polar residues" evidence="1">
    <location>
        <begin position="520"/>
        <end position="530"/>
    </location>
</feature>
<comment type="caution">
    <text evidence="2">The sequence shown here is derived from an EMBL/GenBank/DDBJ whole genome shotgun (WGS) entry which is preliminary data.</text>
</comment>
<evidence type="ECO:0000256" key="1">
    <source>
        <dbReference type="SAM" id="MobiDB-lite"/>
    </source>
</evidence>
<proteinExistence type="predicted"/>
<feature type="compositionally biased region" description="Basic and acidic residues" evidence="1">
    <location>
        <begin position="545"/>
        <end position="557"/>
    </location>
</feature>